<dbReference type="RefSeq" id="WP_145249098.1">
    <property type="nucleotide sequence ID" value="NZ_CP036278.1"/>
</dbReference>
<keyword evidence="1" id="KW-0547">Nucleotide-binding</keyword>
<dbReference type="AlphaFoldDB" id="A0A518ASP1"/>
<dbReference type="GO" id="GO:0005524">
    <property type="term" value="F:ATP binding"/>
    <property type="evidence" value="ECO:0007669"/>
    <property type="project" value="UniProtKB-UniRule"/>
</dbReference>
<gene>
    <name evidence="3" type="ORF">Pan181_39740</name>
</gene>
<dbReference type="OrthoDB" id="2210549at2"/>
<reference evidence="3 4" key="1">
    <citation type="submission" date="2019-02" db="EMBL/GenBank/DDBJ databases">
        <title>Deep-cultivation of Planctomycetes and their phenomic and genomic characterization uncovers novel biology.</title>
        <authorList>
            <person name="Wiegand S."/>
            <person name="Jogler M."/>
            <person name="Boedeker C."/>
            <person name="Pinto D."/>
            <person name="Vollmers J."/>
            <person name="Rivas-Marin E."/>
            <person name="Kohn T."/>
            <person name="Peeters S.H."/>
            <person name="Heuer A."/>
            <person name="Rast P."/>
            <person name="Oberbeckmann S."/>
            <person name="Bunk B."/>
            <person name="Jeske O."/>
            <person name="Meyerdierks A."/>
            <person name="Storesund J.E."/>
            <person name="Kallscheuer N."/>
            <person name="Luecker S."/>
            <person name="Lage O.M."/>
            <person name="Pohl T."/>
            <person name="Merkel B.J."/>
            <person name="Hornburger P."/>
            <person name="Mueller R.-W."/>
            <person name="Bruemmer F."/>
            <person name="Labrenz M."/>
            <person name="Spormann A.M."/>
            <person name="Op den Camp H."/>
            <person name="Overmann J."/>
            <person name="Amann R."/>
            <person name="Jetten M.S.M."/>
            <person name="Mascher T."/>
            <person name="Medema M.H."/>
            <person name="Devos D.P."/>
            <person name="Kaster A.-K."/>
            <person name="Ovreas L."/>
            <person name="Rohde M."/>
            <person name="Galperin M.Y."/>
            <person name="Jogler C."/>
        </authorList>
    </citation>
    <scope>NUCLEOTIDE SEQUENCE [LARGE SCALE GENOMIC DNA]</scope>
    <source>
        <strain evidence="3 4">Pan181</strain>
    </source>
</reference>
<dbReference type="Gene3D" id="3.30.470.20">
    <property type="entry name" value="ATP-grasp fold, B domain"/>
    <property type="match status" value="1"/>
</dbReference>
<dbReference type="SUPFAM" id="SSF56059">
    <property type="entry name" value="Glutathione synthetase ATP-binding domain-like"/>
    <property type="match status" value="1"/>
</dbReference>
<dbReference type="InterPro" id="IPR013815">
    <property type="entry name" value="ATP_grasp_subdomain_1"/>
</dbReference>
<keyword evidence="4" id="KW-1185">Reference proteome</keyword>
<sequence length="424" mass="48042">MPADSLRILLTEGTSLSARQTLYALGGLHTIDVIDPNPLCQCRFSRFVRRWRKSPHFAKDPSDFLHFLADLIQREKYDVILPTHEQVYLLSKFREEVGLASNIALPTFDALKQVQDKAGFTRTLEKLELPLPDTTIATTEEELRHNWSYPFYLKLSHSTAGMGVFHITDEEELEHRIELLKAAGQLDGNTEILVQQPAKGNQSTVQAVFDYGKLVALHMFDARQLGVGGMSAARTGAHHPVVEQHVERLGSHLDWHGAMFLDYFYDYETEQPEYIECNPRVGETVNAWLSGNNLPEQLVRVSLGEHPEPLPPSKVGVRTQSFFMILLTIAYNGGTRWELLKEIVQFRLRRGMYADSQDELTRLSDDYWSIIPLWGIAAQLLAWPRLSRKIVADTIENYALPESAIQAMEALDPAAFGKLFTPPT</sequence>
<evidence type="ECO:0000259" key="2">
    <source>
        <dbReference type="PROSITE" id="PS50975"/>
    </source>
</evidence>
<keyword evidence="1" id="KW-0067">ATP-binding</keyword>
<evidence type="ECO:0000313" key="4">
    <source>
        <dbReference type="Proteomes" id="UP000315750"/>
    </source>
</evidence>
<dbReference type="GO" id="GO:0046872">
    <property type="term" value="F:metal ion binding"/>
    <property type="evidence" value="ECO:0007669"/>
    <property type="project" value="InterPro"/>
</dbReference>
<feature type="domain" description="ATP-grasp" evidence="2">
    <location>
        <begin position="121"/>
        <end position="303"/>
    </location>
</feature>
<evidence type="ECO:0000256" key="1">
    <source>
        <dbReference type="PROSITE-ProRule" id="PRU00409"/>
    </source>
</evidence>
<dbReference type="KEGG" id="amuc:Pan181_39740"/>
<dbReference type="PROSITE" id="PS50975">
    <property type="entry name" value="ATP_GRASP"/>
    <property type="match status" value="1"/>
</dbReference>
<proteinExistence type="predicted"/>
<dbReference type="InterPro" id="IPR011761">
    <property type="entry name" value="ATP-grasp"/>
</dbReference>
<protein>
    <recommendedName>
        <fullName evidence="2">ATP-grasp domain-containing protein</fullName>
    </recommendedName>
</protein>
<dbReference type="Proteomes" id="UP000315750">
    <property type="component" value="Chromosome"/>
</dbReference>
<dbReference type="EMBL" id="CP036278">
    <property type="protein sequence ID" value="QDU57752.1"/>
    <property type="molecule type" value="Genomic_DNA"/>
</dbReference>
<accession>A0A518ASP1</accession>
<name>A0A518ASP1_9BACT</name>
<organism evidence="3 4">
    <name type="scientific">Aeoliella mucimassa</name>
    <dbReference type="NCBI Taxonomy" id="2527972"/>
    <lineage>
        <taxon>Bacteria</taxon>
        <taxon>Pseudomonadati</taxon>
        <taxon>Planctomycetota</taxon>
        <taxon>Planctomycetia</taxon>
        <taxon>Pirellulales</taxon>
        <taxon>Lacipirellulaceae</taxon>
        <taxon>Aeoliella</taxon>
    </lineage>
</organism>
<dbReference type="Gene3D" id="3.30.1490.20">
    <property type="entry name" value="ATP-grasp fold, A domain"/>
    <property type="match status" value="1"/>
</dbReference>
<dbReference type="Gene3D" id="3.40.50.20">
    <property type="match status" value="1"/>
</dbReference>
<evidence type="ECO:0000313" key="3">
    <source>
        <dbReference type="EMBL" id="QDU57752.1"/>
    </source>
</evidence>